<feature type="domain" description="Pyridine nucleotide-disulphide oxidoreductase dimerisation" evidence="8">
    <location>
        <begin position="348"/>
        <end position="453"/>
    </location>
</feature>
<keyword evidence="3 6" id="KW-0274">FAD</keyword>
<gene>
    <name evidence="10" type="ORF">HBF32_11140</name>
</gene>
<dbReference type="InterPro" id="IPR016156">
    <property type="entry name" value="FAD/NAD-linked_Rdtase_dimer_sf"/>
</dbReference>
<evidence type="ECO:0000259" key="9">
    <source>
        <dbReference type="Pfam" id="PF07992"/>
    </source>
</evidence>
<feature type="binding site" evidence="6">
    <location>
        <position position="53"/>
    </location>
    <ligand>
        <name>FAD</name>
        <dbReference type="ChEBI" id="CHEBI:57692"/>
    </ligand>
</feature>
<dbReference type="Pfam" id="PF02852">
    <property type="entry name" value="Pyr_redox_dim"/>
    <property type="match status" value="1"/>
</dbReference>
<evidence type="ECO:0000256" key="6">
    <source>
        <dbReference type="PIRSR" id="PIRSR000350-3"/>
    </source>
</evidence>
<feature type="binding site" evidence="6">
    <location>
        <position position="273"/>
    </location>
    <ligand>
        <name>NAD(+)</name>
        <dbReference type="ChEBI" id="CHEBI:57540"/>
    </ligand>
</feature>
<feature type="domain" description="FAD/NAD(P)-binding" evidence="9">
    <location>
        <begin position="7"/>
        <end position="326"/>
    </location>
</feature>
<keyword evidence="11" id="KW-1185">Reference proteome</keyword>
<evidence type="ECO:0000256" key="1">
    <source>
        <dbReference type="ARBA" id="ARBA00007532"/>
    </source>
</evidence>
<evidence type="ECO:0000256" key="2">
    <source>
        <dbReference type="ARBA" id="ARBA00022630"/>
    </source>
</evidence>
<dbReference type="FunFam" id="3.30.390.30:FF:000001">
    <property type="entry name" value="Dihydrolipoyl dehydrogenase"/>
    <property type="match status" value="1"/>
</dbReference>
<feature type="binding site" evidence="6">
    <location>
        <position position="116"/>
    </location>
    <ligand>
        <name>FAD</name>
        <dbReference type="ChEBI" id="CHEBI:57692"/>
    </ligand>
</feature>
<dbReference type="Gene3D" id="3.30.390.30">
    <property type="match status" value="1"/>
</dbReference>
<dbReference type="PANTHER" id="PTHR43014">
    <property type="entry name" value="MERCURIC REDUCTASE"/>
    <property type="match status" value="1"/>
</dbReference>
<keyword evidence="6" id="KW-0520">NAD</keyword>
<name>A0A7X5QV75_9GAMM</name>
<evidence type="ECO:0000313" key="11">
    <source>
        <dbReference type="Proteomes" id="UP000518878"/>
    </source>
</evidence>
<comment type="similarity">
    <text evidence="1">Belongs to the class-I pyridine nucleotide-disulfide oxidoreductase family.</text>
</comment>
<feature type="binding site" evidence="6">
    <location>
        <begin position="182"/>
        <end position="189"/>
    </location>
    <ligand>
        <name>NAD(+)</name>
        <dbReference type="ChEBI" id="CHEBI:57540"/>
    </ligand>
</feature>
<dbReference type="RefSeq" id="WP_166699693.1">
    <property type="nucleotide sequence ID" value="NZ_JAAQTL010000001.1"/>
</dbReference>
<dbReference type="InterPro" id="IPR004099">
    <property type="entry name" value="Pyr_nucl-diS_OxRdtase_dimer"/>
</dbReference>
<keyword evidence="2" id="KW-0285">Flavoprotein</keyword>
<dbReference type="GO" id="GO:0050660">
    <property type="term" value="F:flavin adenine dinucleotide binding"/>
    <property type="evidence" value="ECO:0007669"/>
    <property type="project" value="TreeGrafter"/>
</dbReference>
<organism evidence="10 11">
    <name type="scientific">Luteibacter yeojuensis</name>
    <dbReference type="NCBI Taxonomy" id="345309"/>
    <lineage>
        <taxon>Bacteria</taxon>
        <taxon>Pseudomonadati</taxon>
        <taxon>Pseudomonadota</taxon>
        <taxon>Gammaproteobacteria</taxon>
        <taxon>Lysobacterales</taxon>
        <taxon>Rhodanobacteraceae</taxon>
        <taxon>Luteibacter</taxon>
    </lineage>
</organism>
<keyword evidence="4" id="KW-0560">Oxidoreductase</keyword>
<feature type="disulfide bond" description="Redox-active" evidence="7">
    <location>
        <begin position="44"/>
        <end position="49"/>
    </location>
</feature>
<evidence type="ECO:0000313" key="10">
    <source>
        <dbReference type="EMBL" id="NID16013.1"/>
    </source>
</evidence>
<dbReference type="AlphaFoldDB" id="A0A7X5QV75"/>
<reference evidence="10 11" key="1">
    <citation type="journal article" date="2006" name="Int. J. Syst. Evol. Microbiol.">
        <title>Dyella yeojuensis sp. nov., isolated from greenhouse soil in Korea.</title>
        <authorList>
            <person name="Kim B.Y."/>
            <person name="Weon H.Y."/>
            <person name="Lee K.H."/>
            <person name="Seok S.J."/>
            <person name="Kwon S.W."/>
            <person name="Go S.J."/>
            <person name="Stackebrandt E."/>
        </authorList>
    </citation>
    <scope>NUCLEOTIDE SEQUENCE [LARGE SCALE GENOMIC DNA]</scope>
    <source>
        <strain evidence="10 11">DSM 17673</strain>
    </source>
</reference>
<dbReference type="EMBL" id="JAAQTL010000001">
    <property type="protein sequence ID" value="NID16013.1"/>
    <property type="molecule type" value="Genomic_DNA"/>
</dbReference>
<evidence type="ECO:0000256" key="5">
    <source>
        <dbReference type="PIRSR" id="PIRSR000350-2"/>
    </source>
</evidence>
<dbReference type="PIRSF" id="PIRSF000350">
    <property type="entry name" value="Mercury_reductase_MerA"/>
    <property type="match status" value="1"/>
</dbReference>
<comment type="caution">
    <text evidence="10">The sequence shown here is derived from an EMBL/GenBank/DDBJ whole genome shotgun (WGS) entry which is preliminary data.</text>
</comment>
<feature type="active site" description="Proton acceptor" evidence="5">
    <location>
        <position position="446"/>
    </location>
</feature>
<evidence type="ECO:0000256" key="7">
    <source>
        <dbReference type="PIRSR" id="PIRSR000350-4"/>
    </source>
</evidence>
<dbReference type="GO" id="GO:0003955">
    <property type="term" value="F:NAD(P)H dehydrogenase (quinone) activity"/>
    <property type="evidence" value="ECO:0007669"/>
    <property type="project" value="TreeGrafter"/>
</dbReference>
<proteinExistence type="inferred from homology"/>
<dbReference type="PANTHER" id="PTHR43014:SF2">
    <property type="entry name" value="MERCURIC REDUCTASE"/>
    <property type="match status" value="1"/>
</dbReference>
<dbReference type="SUPFAM" id="SSF51905">
    <property type="entry name" value="FAD/NAD(P)-binding domain"/>
    <property type="match status" value="1"/>
</dbReference>
<dbReference type="Proteomes" id="UP000518878">
    <property type="component" value="Unassembled WGS sequence"/>
</dbReference>
<dbReference type="InterPro" id="IPR001100">
    <property type="entry name" value="Pyr_nuc-diS_OxRdtase"/>
</dbReference>
<dbReference type="InterPro" id="IPR023753">
    <property type="entry name" value="FAD/NAD-binding_dom"/>
</dbReference>
<comment type="cofactor">
    <cofactor evidence="6">
        <name>FAD</name>
        <dbReference type="ChEBI" id="CHEBI:57692"/>
    </cofactor>
    <text evidence="6">Binds 1 FAD per subunit.</text>
</comment>
<evidence type="ECO:0000259" key="8">
    <source>
        <dbReference type="Pfam" id="PF02852"/>
    </source>
</evidence>
<feature type="binding site" evidence="6">
    <location>
        <position position="205"/>
    </location>
    <ligand>
        <name>NAD(+)</name>
        <dbReference type="ChEBI" id="CHEBI:57540"/>
    </ligand>
</feature>
<sequence>MDQTESFDVVILGSGQGGKLLAWHLASLGKRVAVVERQWIGGSCPAVACLPSKNEVWSAHVAATVRHAGHFGTVTGPFSVDMAKVLARKQGMIDRDLAAHRAAYEASGAELIMGTGSFISSDTLEVTLNEGGSRRLRGEKIVINVGTHALIPDVPGLRAAIPLTHIEALELDRAPEHLIVLGGGYTGIEMAQAFRRFGSRVTIVEQGTQLLAHEDLDVAEEVLNILRTDGIEVLVGARLTCIEGRSGVKIQAYVQLSSGPRMLEGTDILVSVGRVPNTAGIGLEAARIAVDDRGYVQVDGALKTNLPNIWAIGEAAGSPQFTHASFDDFRIVRDNLAGGNRRTDGRLVPNVVFIEPQVAHVGLRERDAQREGRKVRMATLPLARVMRTMATDQVAGFMKVLVGTDDDRILGFTMVGPEAGEVMAVVQTAMIAGLPYTSLRDAVLAHLTFAEGLAPLLARVPPRAAG</sequence>
<dbReference type="PRINTS" id="PR00368">
    <property type="entry name" value="FADPNR"/>
</dbReference>
<dbReference type="Gene3D" id="3.50.50.60">
    <property type="entry name" value="FAD/NAD(P)-binding domain"/>
    <property type="match status" value="2"/>
</dbReference>
<accession>A0A7X5QV75</accession>
<dbReference type="SUPFAM" id="SSF55424">
    <property type="entry name" value="FAD/NAD-linked reductases, dimerisation (C-terminal) domain"/>
    <property type="match status" value="1"/>
</dbReference>
<dbReference type="PRINTS" id="PR00411">
    <property type="entry name" value="PNDRDTASEI"/>
</dbReference>
<dbReference type="Pfam" id="PF07992">
    <property type="entry name" value="Pyr_redox_2"/>
    <property type="match status" value="1"/>
</dbReference>
<protein>
    <submittedName>
        <fullName evidence="10">FAD-dependent oxidoreductase</fullName>
    </submittedName>
</protein>
<evidence type="ECO:0000256" key="4">
    <source>
        <dbReference type="ARBA" id="ARBA00023002"/>
    </source>
</evidence>
<evidence type="ECO:0000256" key="3">
    <source>
        <dbReference type="ARBA" id="ARBA00022827"/>
    </source>
</evidence>
<keyword evidence="6" id="KW-0547">Nucleotide-binding</keyword>
<dbReference type="InterPro" id="IPR036188">
    <property type="entry name" value="FAD/NAD-bd_sf"/>
</dbReference>